<feature type="domain" description="NIPSNAP" evidence="2">
    <location>
        <begin position="13"/>
        <end position="105"/>
    </location>
</feature>
<dbReference type="PANTHER" id="PTHR21017:SF19">
    <property type="entry name" value="PROTEIN NIPSNAP HOMOLOG 3B"/>
    <property type="match status" value="1"/>
</dbReference>
<dbReference type="OrthoDB" id="10262843at2759"/>
<keyword evidence="4" id="KW-1185">Reference proteome</keyword>
<reference evidence="3" key="1">
    <citation type="journal article" date="2010" name="Science">
        <title>Plasticity of animal genome architecture unmasked by rapid evolution of a pelagic tunicate.</title>
        <authorList>
            <person name="Denoeud F."/>
            <person name="Henriet S."/>
            <person name="Mungpakdee S."/>
            <person name="Aury J.M."/>
            <person name="Da Silva C."/>
            <person name="Brinkmann H."/>
            <person name="Mikhaleva J."/>
            <person name="Olsen L.C."/>
            <person name="Jubin C."/>
            <person name="Canestro C."/>
            <person name="Bouquet J.M."/>
            <person name="Danks G."/>
            <person name="Poulain J."/>
            <person name="Campsteijn C."/>
            <person name="Adamski M."/>
            <person name="Cross I."/>
            <person name="Yadetie F."/>
            <person name="Muffato M."/>
            <person name="Louis A."/>
            <person name="Butcher S."/>
            <person name="Tsagkogeorga G."/>
            <person name="Konrad A."/>
            <person name="Singh S."/>
            <person name="Jensen M.F."/>
            <person name="Cong E.H."/>
            <person name="Eikeseth-Otteraa H."/>
            <person name="Noel B."/>
            <person name="Anthouard V."/>
            <person name="Porcel B.M."/>
            <person name="Kachouri-Lafond R."/>
            <person name="Nishino A."/>
            <person name="Ugolini M."/>
            <person name="Chourrout P."/>
            <person name="Nishida H."/>
            <person name="Aasland R."/>
            <person name="Huzurbazar S."/>
            <person name="Westhof E."/>
            <person name="Delsuc F."/>
            <person name="Lehrach H."/>
            <person name="Reinhardt R."/>
            <person name="Weissenbach J."/>
            <person name="Roy S.W."/>
            <person name="Artiguenave F."/>
            <person name="Postlethwait J.H."/>
            <person name="Manak J.R."/>
            <person name="Thompson E.M."/>
            <person name="Jaillon O."/>
            <person name="Du Pasquier L."/>
            <person name="Boudinot P."/>
            <person name="Liberles D.A."/>
            <person name="Volff J.N."/>
            <person name="Philippe H."/>
            <person name="Lenhard B."/>
            <person name="Roest Crollius H."/>
            <person name="Wincker P."/>
            <person name="Chourrout D."/>
        </authorList>
    </citation>
    <scope>NUCLEOTIDE SEQUENCE [LARGE SCALE GENOMIC DNA]</scope>
</reference>
<sequence>MNSRVVSRALCLELRTYSLKPEAFPKYLALTNEKFHLRTAHSKLNGFWLHELGGLNSVTHLWEYDSLEHRAQVRDALGVDKDWISEYVVNLLPMLAEQVNSVVVEPEWAHSLKSNSKKGPFMMERIQFASEARENEEVVKALVKEKLDAFDLTNLLFTDVGPNNEVTLIWRANELSDFCGWTREASEKQGIVKRETIVMKGAPWCPTTNN</sequence>
<protein>
    <recommendedName>
        <fullName evidence="2">NIPSNAP domain-containing protein</fullName>
    </recommendedName>
</protein>
<dbReference type="GO" id="GO:0000423">
    <property type="term" value="P:mitophagy"/>
    <property type="evidence" value="ECO:0007669"/>
    <property type="project" value="UniProtKB-ARBA"/>
</dbReference>
<evidence type="ECO:0000256" key="1">
    <source>
        <dbReference type="ARBA" id="ARBA00005291"/>
    </source>
</evidence>
<dbReference type="SUPFAM" id="SSF54909">
    <property type="entry name" value="Dimeric alpha+beta barrel"/>
    <property type="match status" value="1"/>
</dbReference>
<dbReference type="PANTHER" id="PTHR21017">
    <property type="entry name" value="NIPSNAP-RELATED"/>
    <property type="match status" value="1"/>
</dbReference>
<dbReference type="InParanoid" id="E4X761"/>
<organism evidence="3">
    <name type="scientific">Oikopleura dioica</name>
    <name type="common">Tunicate</name>
    <dbReference type="NCBI Taxonomy" id="34765"/>
    <lineage>
        <taxon>Eukaryota</taxon>
        <taxon>Metazoa</taxon>
        <taxon>Chordata</taxon>
        <taxon>Tunicata</taxon>
        <taxon>Appendicularia</taxon>
        <taxon>Copelata</taxon>
        <taxon>Oikopleuridae</taxon>
        <taxon>Oikopleura</taxon>
    </lineage>
</organism>
<dbReference type="Gene3D" id="3.30.70.100">
    <property type="match status" value="1"/>
</dbReference>
<dbReference type="AlphaFoldDB" id="E4X761"/>
<proteinExistence type="inferred from homology"/>
<evidence type="ECO:0000259" key="2">
    <source>
        <dbReference type="Pfam" id="PF07978"/>
    </source>
</evidence>
<dbReference type="InterPro" id="IPR012577">
    <property type="entry name" value="NIPSNAP"/>
</dbReference>
<evidence type="ECO:0000313" key="4">
    <source>
        <dbReference type="Proteomes" id="UP000001307"/>
    </source>
</evidence>
<dbReference type="Pfam" id="PF07978">
    <property type="entry name" value="NIPSNAP"/>
    <property type="match status" value="1"/>
</dbReference>
<evidence type="ECO:0000313" key="3">
    <source>
        <dbReference type="EMBL" id="CBY07852.1"/>
    </source>
</evidence>
<gene>
    <name evidence="3" type="ORF">GSOID_T00003207001</name>
</gene>
<dbReference type="GO" id="GO:0005739">
    <property type="term" value="C:mitochondrion"/>
    <property type="evidence" value="ECO:0007669"/>
    <property type="project" value="TreeGrafter"/>
</dbReference>
<name>E4X761_OIKDI</name>
<comment type="similarity">
    <text evidence="1">Belongs to the NipSnap family.</text>
</comment>
<dbReference type="InterPro" id="IPR051557">
    <property type="entry name" value="NipSnap_domain"/>
</dbReference>
<dbReference type="EMBL" id="FN653027">
    <property type="protein sequence ID" value="CBY07852.1"/>
    <property type="molecule type" value="Genomic_DNA"/>
</dbReference>
<dbReference type="FunCoup" id="E4X761">
    <property type="interactions" value="14"/>
</dbReference>
<dbReference type="Proteomes" id="UP000001307">
    <property type="component" value="Unassembled WGS sequence"/>
</dbReference>
<accession>E4X761</accession>
<dbReference type="InterPro" id="IPR011008">
    <property type="entry name" value="Dimeric_a/b-barrel"/>
</dbReference>